<keyword evidence="2" id="KW-1185">Reference proteome</keyword>
<evidence type="ECO:0000313" key="2">
    <source>
        <dbReference type="Proteomes" id="UP000515369"/>
    </source>
</evidence>
<evidence type="ECO:0000313" key="1">
    <source>
        <dbReference type="EMBL" id="QMW05369.1"/>
    </source>
</evidence>
<sequence>MNEILTAMIRKADLKLNGQAGWESNDMQRYANLLIQKGSVEVGWRESCGTTHPTVKQYRAWKSIVSSMRKQGYVVEETRVHHPNAYASNNGGFWNSIIYKLIDRP</sequence>
<dbReference type="AlphaFoldDB" id="A0A7G5H2M7"/>
<accession>A0A7G5H2M7</accession>
<organism evidence="1 2">
    <name type="scientific">Spirosoma foliorum</name>
    <dbReference type="NCBI Taxonomy" id="2710596"/>
    <lineage>
        <taxon>Bacteria</taxon>
        <taxon>Pseudomonadati</taxon>
        <taxon>Bacteroidota</taxon>
        <taxon>Cytophagia</taxon>
        <taxon>Cytophagales</taxon>
        <taxon>Cytophagaceae</taxon>
        <taxon>Spirosoma</taxon>
    </lineage>
</organism>
<proteinExistence type="predicted"/>
<protein>
    <submittedName>
        <fullName evidence="1">Uncharacterized protein</fullName>
    </submittedName>
</protein>
<dbReference type="Proteomes" id="UP000515369">
    <property type="component" value="Chromosome"/>
</dbReference>
<reference evidence="1 2" key="1">
    <citation type="submission" date="2020-07" db="EMBL/GenBank/DDBJ databases">
        <title>Spirosoma foliorum sp. nov., isolated from the leaves on the Nejang mountain Korea, Republic of.</title>
        <authorList>
            <person name="Ho H."/>
            <person name="Lee Y.-J."/>
            <person name="Nurcahyanto D.-A."/>
            <person name="Kim S.-G."/>
        </authorList>
    </citation>
    <scope>NUCLEOTIDE SEQUENCE [LARGE SCALE GENOMIC DNA]</scope>
    <source>
        <strain evidence="1 2">PL0136</strain>
    </source>
</reference>
<dbReference type="EMBL" id="CP059732">
    <property type="protein sequence ID" value="QMW05369.1"/>
    <property type="molecule type" value="Genomic_DNA"/>
</dbReference>
<name>A0A7G5H2M7_9BACT</name>
<dbReference type="RefSeq" id="WP_182462715.1">
    <property type="nucleotide sequence ID" value="NZ_CP059732.1"/>
</dbReference>
<dbReference type="KEGG" id="sfol:H3H32_10990"/>
<gene>
    <name evidence="1" type="ORF">H3H32_10990</name>
</gene>